<dbReference type="eggNOG" id="ENOG50343R4">
    <property type="taxonomic scope" value="Bacteria"/>
</dbReference>
<dbReference type="AlphaFoldDB" id="G9WJN5"/>
<dbReference type="PATRIC" id="fig|1045004.4.peg.976"/>
<comment type="caution">
    <text evidence="2">The sequence shown here is derived from an EMBL/GenBank/DDBJ whole genome shotgun (WGS) entry which is preliminary data.</text>
</comment>
<reference evidence="2 3" key="1">
    <citation type="journal article" date="2012" name="PLoS ONE">
        <title>Functional divergence in the genus oenococcus as predicted by genome sequencing of the newly-described species, Oenococcus kitaharae.</title>
        <authorList>
            <person name="Borneman A.R."/>
            <person name="McCarthy J.M."/>
            <person name="Chambers P.J."/>
            <person name="Bartowsky E.J."/>
        </authorList>
    </citation>
    <scope>NUCLEOTIDE SEQUENCE [LARGE SCALE GENOMIC DNA]</scope>
    <source>
        <strain evidence="3">DSM17330</strain>
    </source>
</reference>
<accession>G9WJN5</accession>
<organism evidence="2 3">
    <name type="scientific">Oenococcus kitaharae DSM 17330</name>
    <dbReference type="NCBI Taxonomy" id="1045004"/>
    <lineage>
        <taxon>Bacteria</taxon>
        <taxon>Bacillati</taxon>
        <taxon>Bacillota</taxon>
        <taxon>Bacilli</taxon>
        <taxon>Lactobacillales</taxon>
        <taxon>Lactobacillaceae</taxon>
        <taxon>Oenococcus</taxon>
    </lineage>
</organism>
<dbReference type="Pfam" id="PF03793">
    <property type="entry name" value="PASTA"/>
    <property type="match status" value="1"/>
</dbReference>
<feature type="domain" description="PASTA" evidence="1">
    <location>
        <begin position="57"/>
        <end position="127"/>
    </location>
</feature>
<dbReference type="CDD" id="cd06577">
    <property type="entry name" value="PASTA_pknB"/>
    <property type="match status" value="1"/>
</dbReference>
<dbReference type="RefSeq" id="WP_007745779.1">
    <property type="nucleotide sequence ID" value="NZ_CM001398.1"/>
</dbReference>
<dbReference type="InterPro" id="IPR005543">
    <property type="entry name" value="PASTA_dom"/>
</dbReference>
<proteinExistence type="predicted"/>
<dbReference type="PROSITE" id="PS51178">
    <property type="entry name" value="PASTA"/>
    <property type="match status" value="1"/>
</dbReference>
<dbReference type="OrthoDB" id="2300363at2"/>
<evidence type="ECO:0000259" key="1">
    <source>
        <dbReference type="PROSITE" id="PS51178"/>
    </source>
</evidence>
<sequence length="191" mass="20757">MSKVSMVSKLLSKGATKVAKKTVKSAVETAGSAALGSLFAAAASGTKNMVTDQVHKFKDKIYIPDIEGIPVEEAQKILTDFHFKSIKLLVDANKHYANKRTGIVLKTKPKLGSKVSPDTFIKVFYADETIIASSQALLKASQDRQAAKKEAHKILAHKMVANSKSEAALLSHKLASSFHHKKNNEANRETK</sequence>
<dbReference type="Gene3D" id="3.30.10.20">
    <property type="match status" value="1"/>
</dbReference>
<name>G9WJN5_9LACO</name>
<gene>
    <name evidence="2" type="ORF">OKIT_0977</name>
</gene>
<dbReference type="HOGENOM" id="CLU_1420191_0_0_9"/>
<keyword evidence="3" id="KW-1185">Reference proteome</keyword>
<dbReference type="Proteomes" id="UP000004959">
    <property type="component" value="Chromosome"/>
</dbReference>
<protein>
    <recommendedName>
        <fullName evidence="1">PASTA domain-containing protein</fullName>
    </recommendedName>
</protein>
<dbReference type="EMBL" id="AFVZ01000001">
    <property type="protein sequence ID" value="EHN59080.1"/>
    <property type="molecule type" value="Genomic_DNA"/>
</dbReference>
<evidence type="ECO:0000313" key="2">
    <source>
        <dbReference type="EMBL" id="EHN59080.1"/>
    </source>
</evidence>
<evidence type="ECO:0000313" key="3">
    <source>
        <dbReference type="Proteomes" id="UP000004959"/>
    </source>
</evidence>